<dbReference type="Gene3D" id="1.20.120.550">
    <property type="entry name" value="Membrane associated eicosanoid/glutathione metabolism-like domain"/>
    <property type="match status" value="1"/>
</dbReference>
<feature type="transmembrane region" description="Helical" evidence="5">
    <location>
        <begin position="73"/>
        <end position="99"/>
    </location>
</feature>
<evidence type="ECO:0008006" key="8">
    <source>
        <dbReference type="Google" id="ProtNLM"/>
    </source>
</evidence>
<comment type="subcellular location">
    <subcellularLocation>
        <location evidence="1">Membrane</location>
    </subcellularLocation>
</comment>
<dbReference type="AlphaFoldDB" id="A0A7W6NVJ6"/>
<evidence type="ECO:0000256" key="4">
    <source>
        <dbReference type="ARBA" id="ARBA00023136"/>
    </source>
</evidence>
<comment type="caution">
    <text evidence="6">The sequence shown here is derived from an EMBL/GenBank/DDBJ whole genome shotgun (WGS) entry which is preliminary data.</text>
</comment>
<dbReference type="RefSeq" id="WP_183994637.1">
    <property type="nucleotide sequence ID" value="NZ_JACIEH010000001.1"/>
</dbReference>
<evidence type="ECO:0000313" key="6">
    <source>
        <dbReference type="EMBL" id="MBB4097193.1"/>
    </source>
</evidence>
<keyword evidence="4 5" id="KW-0472">Membrane</keyword>
<dbReference type="SUPFAM" id="SSF161084">
    <property type="entry name" value="MAPEG domain-like"/>
    <property type="match status" value="1"/>
</dbReference>
<organism evidence="6 7">
    <name type="scientific">Sphingomonas kyeonggiensis</name>
    <dbReference type="NCBI Taxonomy" id="1268553"/>
    <lineage>
        <taxon>Bacteria</taxon>
        <taxon>Pseudomonadati</taxon>
        <taxon>Pseudomonadota</taxon>
        <taxon>Alphaproteobacteria</taxon>
        <taxon>Sphingomonadales</taxon>
        <taxon>Sphingomonadaceae</taxon>
        <taxon>Sphingomonas</taxon>
    </lineage>
</organism>
<feature type="transmembrane region" description="Helical" evidence="5">
    <location>
        <begin position="6"/>
        <end position="26"/>
    </location>
</feature>
<feature type="transmembrane region" description="Helical" evidence="5">
    <location>
        <begin position="119"/>
        <end position="141"/>
    </location>
</feature>
<protein>
    <recommendedName>
        <fullName evidence="8">MAPEG family protein</fullName>
    </recommendedName>
</protein>
<accession>A0A7W6NVJ6</accession>
<dbReference type="InterPro" id="IPR001129">
    <property type="entry name" value="Membr-assoc_MAPEG"/>
</dbReference>
<evidence type="ECO:0000313" key="7">
    <source>
        <dbReference type="Proteomes" id="UP000557392"/>
    </source>
</evidence>
<dbReference type="EMBL" id="JACIEH010000001">
    <property type="protein sequence ID" value="MBB4097193.1"/>
    <property type="molecule type" value="Genomic_DNA"/>
</dbReference>
<reference evidence="6 7" key="1">
    <citation type="submission" date="2020-08" db="EMBL/GenBank/DDBJ databases">
        <title>Genomic Encyclopedia of Type Strains, Phase IV (KMG-IV): sequencing the most valuable type-strain genomes for metagenomic binning, comparative biology and taxonomic classification.</title>
        <authorList>
            <person name="Goeker M."/>
        </authorList>
    </citation>
    <scope>NUCLEOTIDE SEQUENCE [LARGE SCALE GENOMIC DNA]</scope>
    <source>
        <strain evidence="6 7">DSM 101806</strain>
    </source>
</reference>
<keyword evidence="2 5" id="KW-0812">Transmembrane</keyword>
<gene>
    <name evidence="6" type="ORF">GGR46_000726</name>
</gene>
<dbReference type="InterPro" id="IPR023352">
    <property type="entry name" value="MAPEG-like_dom_sf"/>
</dbReference>
<keyword evidence="3 5" id="KW-1133">Transmembrane helix</keyword>
<dbReference type="Proteomes" id="UP000557392">
    <property type="component" value="Unassembled WGS sequence"/>
</dbReference>
<dbReference type="Pfam" id="PF01124">
    <property type="entry name" value="MAPEG"/>
    <property type="match status" value="1"/>
</dbReference>
<name>A0A7W6NVJ6_9SPHN</name>
<dbReference type="GO" id="GO:0016020">
    <property type="term" value="C:membrane"/>
    <property type="evidence" value="ECO:0007669"/>
    <property type="project" value="UniProtKB-SubCell"/>
</dbReference>
<evidence type="ECO:0000256" key="2">
    <source>
        <dbReference type="ARBA" id="ARBA00022692"/>
    </source>
</evidence>
<evidence type="ECO:0000256" key="1">
    <source>
        <dbReference type="ARBA" id="ARBA00004370"/>
    </source>
</evidence>
<evidence type="ECO:0000256" key="3">
    <source>
        <dbReference type="ARBA" id="ARBA00022989"/>
    </source>
</evidence>
<evidence type="ECO:0000256" key="5">
    <source>
        <dbReference type="SAM" id="Phobius"/>
    </source>
</evidence>
<keyword evidence="7" id="KW-1185">Reference proteome</keyword>
<sequence>MHSEILAPVVALVAWTLVMLVWMLVLRIPAMSKAGIDLNKLVGARGSDADKILPAAAQWKAHNYNHLHEQPTLFYAVALTLALLGQGHGLNLWLAWAYVLLRIGHSLIQSTINRVAFRFVLFLLSTLVLVAMTLHAGLAVLQR</sequence>
<proteinExistence type="predicted"/>